<accession>A0ABW1X1B1</accession>
<dbReference type="SUPFAM" id="SSF56300">
    <property type="entry name" value="Metallo-dependent phosphatases"/>
    <property type="match status" value="1"/>
</dbReference>
<dbReference type="Proteomes" id="UP001596266">
    <property type="component" value="Unassembled WGS sequence"/>
</dbReference>
<keyword evidence="1" id="KW-0732">Signal</keyword>
<organism evidence="2 3">
    <name type="scientific">Luteococcus sanguinis</name>
    <dbReference type="NCBI Taxonomy" id="174038"/>
    <lineage>
        <taxon>Bacteria</taxon>
        <taxon>Bacillati</taxon>
        <taxon>Actinomycetota</taxon>
        <taxon>Actinomycetes</taxon>
        <taxon>Propionibacteriales</taxon>
        <taxon>Propionibacteriaceae</taxon>
        <taxon>Luteococcus</taxon>
    </lineage>
</organism>
<dbReference type="RefSeq" id="WP_343886546.1">
    <property type="nucleotide sequence ID" value="NZ_BAAAKI010000016.1"/>
</dbReference>
<sequence length="358" mass="38923">MFRTHLARGAAAVALGAAVALAPAPALVQAAQSSNAAVHRQGDHPSTTKNPYTFAVIGDVPYGDAQIKLFPSWIDQINAANPKMTFHVGDIKNGSTRCDDPYYALIKSDFDRFVNPFVYTPGDNEWTDCHRANNGAYNPLDRLALDRKTFFANPGSTMGQNPATVTSQSYLGVPENVRLERAGVSFATVHVVGSNDDLNVWDGIGNTSVTSEQAADQAQRMTAAVENVHDAFAAARRNGDKAVVVMLQADMFDPTYDVQWKDNSAFKPLVQTLVDESNAFRGKTYLINGDSHVYNVDQPLADGSKWLGFYGVTGSSNLTRITTDGSSNNKDYLMFTVNPSKKGEPLSWVRVPYTQQAS</sequence>
<keyword evidence="3" id="KW-1185">Reference proteome</keyword>
<protein>
    <recommendedName>
        <fullName evidence="4">Calcineurin-like phosphoesterase domain-containing protein</fullName>
    </recommendedName>
</protein>
<evidence type="ECO:0000313" key="2">
    <source>
        <dbReference type="EMBL" id="MFC6397298.1"/>
    </source>
</evidence>
<proteinExistence type="predicted"/>
<gene>
    <name evidence="2" type="ORF">ACFP57_09940</name>
</gene>
<dbReference type="EMBL" id="JBHSUA010000019">
    <property type="protein sequence ID" value="MFC6397298.1"/>
    <property type="molecule type" value="Genomic_DNA"/>
</dbReference>
<name>A0ABW1X1B1_9ACTN</name>
<reference evidence="3" key="1">
    <citation type="journal article" date="2019" name="Int. J. Syst. Evol. Microbiol.">
        <title>The Global Catalogue of Microorganisms (GCM) 10K type strain sequencing project: providing services to taxonomists for standard genome sequencing and annotation.</title>
        <authorList>
            <consortium name="The Broad Institute Genomics Platform"/>
            <consortium name="The Broad Institute Genome Sequencing Center for Infectious Disease"/>
            <person name="Wu L."/>
            <person name="Ma J."/>
        </authorList>
    </citation>
    <scope>NUCLEOTIDE SEQUENCE [LARGE SCALE GENOMIC DNA]</scope>
    <source>
        <strain evidence="3">CGMCC 1.15277</strain>
    </source>
</reference>
<evidence type="ECO:0000256" key="1">
    <source>
        <dbReference type="SAM" id="SignalP"/>
    </source>
</evidence>
<evidence type="ECO:0000313" key="3">
    <source>
        <dbReference type="Proteomes" id="UP001596266"/>
    </source>
</evidence>
<dbReference type="InterPro" id="IPR029052">
    <property type="entry name" value="Metallo-depent_PP-like"/>
</dbReference>
<evidence type="ECO:0008006" key="4">
    <source>
        <dbReference type="Google" id="ProtNLM"/>
    </source>
</evidence>
<feature type="signal peptide" evidence="1">
    <location>
        <begin position="1"/>
        <end position="30"/>
    </location>
</feature>
<feature type="chain" id="PRO_5045260465" description="Calcineurin-like phosphoesterase domain-containing protein" evidence="1">
    <location>
        <begin position="31"/>
        <end position="358"/>
    </location>
</feature>
<comment type="caution">
    <text evidence="2">The sequence shown here is derived from an EMBL/GenBank/DDBJ whole genome shotgun (WGS) entry which is preliminary data.</text>
</comment>